<proteinExistence type="predicted"/>
<sequence length="566" mass="61028">MKYAGRLFSNPGASTDAVFVLDNTVSMDYSEEGATRFEKAKEIAAKILGGISDGGAALVLLDDDSQPNPSALNYSLASVRDGIKAAGISRKGGDLNPALSRAFQLLNPAPELNKEIFFLTDMQRAVMEGPGSVRISDNMKERTRLNIINFGSYDFINAAVTGVNVFPGVSVRGQKFEVRAVLSNFSFADRSVSAALYINGVKKTSRIAQVAGNSSASVSFMEESPEPGVHSGFVEIEPDSLAADDRRDFVIEVRQKLDVIFALNDLSDASLRQAVFLAAALNPQAGKISSPFSVQFISASQLEGADLSNCASVVLMDVRRMADPDLQRLSSFVKDGGSAIFFLGDSIDKAYYNNELGASGASFFPAEVGDLIDVSKGKGFSSISLVDWRHPIFAAFQAPGQGDLGSAHFFKFWSLRASADSGTGILASFDNSYPFLLEKSFGRGKVLAFAGLPSVGWNDFYVKPVFVAFVHEIMRYLLPRQGLGSEDNPDPAESDLTPVSKDKVNSYFKGLSPAILDAKDPRLLEEIALRRQGISLRVPLAWLLLGLLVAESILSNWLVSRSSQES</sequence>
<dbReference type="SUPFAM" id="SSF53300">
    <property type="entry name" value="vWA-like"/>
    <property type="match status" value="1"/>
</dbReference>
<keyword evidence="1" id="KW-0472">Membrane</keyword>
<dbReference type="Proteomes" id="UP000229307">
    <property type="component" value="Unassembled WGS sequence"/>
</dbReference>
<accession>A0A2M7SBX2</accession>
<dbReference type="Gene3D" id="3.40.50.880">
    <property type="match status" value="1"/>
</dbReference>
<dbReference type="SUPFAM" id="SSF52317">
    <property type="entry name" value="Class I glutamine amidotransferase-like"/>
    <property type="match status" value="1"/>
</dbReference>
<organism evidence="3 4">
    <name type="scientific">Candidatus Desantisbacteria bacterium CG_4_10_14_0_8_um_filter_48_22</name>
    <dbReference type="NCBI Taxonomy" id="1974543"/>
    <lineage>
        <taxon>Bacteria</taxon>
        <taxon>Candidatus Desantisiibacteriota</taxon>
    </lineage>
</organism>
<dbReference type="Pfam" id="PF13519">
    <property type="entry name" value="VWA_2"/>
    <property type="match status" value="1"/>
</dbReference>
<keyword evidence="1" id="KW-0812">Transmembrane</keyword>
<dbReference type="Gene3D" id="3.40.50.410">
    <property type="entry name" value="von Willebrand factor, type A domain"/>
    <property type="match status" value="1"/>
</dbReference>
<feature type="domain" description="VWFA" evidence="2">
    <location>
        <begin position="18"/>
        <end position="122"/>
    </location>
</feature>
<dbReference type="InterPro" id="IPR036465">
    <property type="entry name" value="vWFA_dom_sf"/>
</dbReference>
<dbReference type="EMBL" id="PFMR01000150">
    <property type="protein sequence ID" value="PIZ16991.1"/>
    <property type="molecule type" value="Genomic_DNA"/>
</dbReference>
<evidence type="ECO:0000313" key="3">
    <source>
        <dbReference type="EMBL" id="PIZ16991.1"/>
    </source>
</evidence>
<feature type="transmembrane region" description="Helical" evidence="1">
    <location>
        <begin position="540"/>
        <end position="559"/>
    </location>
</feature>
<protein>
    <recommendedName>
        <fullName evidence="2">VWFA domain-containing protein</fullName>
    </recommendedName>
</protein>
<dbReference type="InterPro" id="IPR002035">
    <property type="entry name" value="VWF_A"/>
</dbReference>
<dbReference type="PANTHER" id="PTHR37464">
    <property type="entry name" value="BLL2463 PROTEIN"/>
    <property type="match status" value="1"/>
</dbReference>
<dbReference type="PANTHER" id="PTHR37464:SF1">
    <property type="entry name" value="BLL2463 PROTEIN"/>
    <property type="match status" value="1"/>
</dbReference>
<reference evidence="4" key="1">
    <citation type="submission" date="2017-09" db="EMBL/GenBank/DDBJ databases">
        <title>Depth-based differentiation of microbial function through sediment-hosted aquifers and enrichment of novel symbionts in the deep terrestrial subsurface.</title>
        <authorList>
            <person name="Probst A.J."/>
            <person name="Ladd B."/>
            <person name="Jarett J.K."/>
            <person name="Geller-Mcgrath D.E."/>
            <person name="Sieber C.M.K."/>
            <person name="Emerson J.B."/>
            <person name="Anantharaman K."/>
            <person name="Thomas B.C."/>
            <person name="Malmstrom R."/>
            <person name="Stieglmeier M."/>
            <person name="Klingl A."/>
            <person name="Woyke T."/>
            <person name="Ryan C.M."/>
            <person name="Banfield J.F."/>
        </authorList>
    </citation>
    <scope>NUCLEOTIDE SEQUENCE [LARGE SCALE GENOMIC DNA]</scope>
</reference>
<comment type="caution">
    <text evidence="3">The sequence shown here is derived from an EMBL/GenBank/DDBJ whole genome shotgun (WGS) entry which is preliminary data.</text>
</comment>
<evidence type="ECO:0000313" key="4">
    <source>
        <dbReference type="Proteomes" id="UP000229307"/>
    </source>
</evidence>
<keyword evidence="1" id="KW-1133">Transmembrane helix</keyword>
<gene>
    <name evidence="3" type="ORF">COY52_05525</name>
</gene>
<name>A0A2M7SBX2_9BACT</name>
<dbReference type="AlphaFoldDB" id="A0A2M7SBX2"/>
<evidence type="ECO:0000256" key="1">
    <source>
        <dbReference type="SAM" id="Phobius"/>
    </source>
</evidence>
<evidence type="ECO:0000259" key="2">
    <source>
        <dbReference type="Pfam" id="PF13519"/>
    </source>
</evidence>
<dbReference type="InterPro" id="IPR029062">
    <property type="entry name" value="Class_I_gatase-like"/>
</dbReference>